<dbReference type="Proteomes" id="UP001345827">
    <property type="component" value="Unassembled WGS sequence"/>
</dbReference>
<reference evidence="2 3" key="1">
    <citation type="submission" date="2023-06" db="EMBL/GenBank/DDBJ databases">
        <title>Black Yeasts Isolated from many extreme environments.</title>
        <authorList>
            <person name="Coleine C."/>
            <person name="Stajich J.E."/>
            <person name="Selbmann L."/>
        </authorList>
    </citation>
    <scope>NUCLEOTIDE SEQUENCE [LARGE SCALE GENOMIC DNA]</scope>
    <source>
        <strain evidence="2 3">CCFEE 5887</strain>
    </source>
</reference>
<protein>
    <recommendedName>
        <fullName evidence="4">BRCT domain-containing protein</fullName>
    </recommendedName>
</protein>
<sequence>MPPFCLREDERGADEDLDFEDGSQHEESSNDAGTKNSTGPKGRTHAVGQWSEGCPSSSSSTPELDPEPASYIGNLPQESREARHMKRKLSKFLNLNNTSGKYSSHAVIEFPVNPGLQIRGYGLVSLPITDKVATSLVQHHQALNKTSIGSPAVFGGDEVDLIHKQWESSLKSAQTTFVEMLYPGSGCTLINPRFWLCTSDSDLDTALSSSGRPGVLGMCTFTLPSIHAGFRIELTTGTGLRETLSSSEEDGFSSLGAAWLRDTKARLSGLTRGCFAALIYDIVDCRPSQHASKPVSSTALQVRERTEKLRGLLAEWFEKPTDVTGTATSLAYRLPRLYTNEEQLNIGKLDTCDRAVISILDKLCKGTPYTICLAKISRTIVEDEYKNPGNEIECPSNGIEYFDEDWTQLIMVSDLQGHVIAEYAEFDGTWLVQDDVYDKDRVPNLEDDERDENDPNYSGESARRAPYATITMTRLSSDAARASHIQEARERCKNEPDDRVKSLYLQTLCRQMLDKVQNQKSDGWSYHPFSHPLYKPFGLEATQKPKQDILFLIIDVITEQPKEETVVEILQKAIEILEITQEEDLDKIIRILTVIDFEAIACSLNEPFKRISQLKERYERIQALEHRCLQSIPSAHPQLRNWAAKHLAGYYRSRSQSAVEVVVDGQLLAQLALSYQYIFMDAFRAPGMDIYYVEALLRGLLQVQHSDADADADADAFITAQLPAIVHTVITVLLAGEISVHAPIARLIVDAGTLNIDLCRPLVRAILDSPAMKSRQGGTNIPAMFENQLGDIIELHAGRVRPDQRAILDGLFESLATNFYVFQVGRHPQRFPNLQRMRCSSLCHLPQGQEVNRFLQDPQAEEFTSVGWDSRTRDNIMRLVQSEDLDLTVRIDKVRPAKTYQMHLRKVDHVYDKAWNTWSGKHSRYLRIIEQLRSQGFLHSDQHPNRYRYLKTQDLHIMESRLLPQDRPLYPNKYFIWSLTRTTTPAELTAMIEKQGGRVVRVEEIDGPDVIGINARCATPLNFSRSSLRYWQPRIVSEDEMLRVLRECQEKPSRVDGKRKVDASMDHQPLTENPNSAEHSKRRKTHDDDKVEIIDLVDD</sequence>
<keyword evidence="3" id="KW-1185">Reference proteome</keyword>
<feature type="region of interest" description="Disordered" evidence="1">
    <location>
        <begin position="1053"/>
        <end position="1099"/>
    </location>
</feature>
<gene>
    <name evidence="2" type="ORF">LTR25_006352</name>
</gene>
<proteinExistence type="predicted"/>
<feature type="compositionally biased region" description="Basic and acidic residues" evidence="1">
    <location>
        <begin position="1053"/>
        <end position="1065"/>
    </location>
</feature>
<evidence type="ECO:0008006" key="4">
    <source>
        <dbReference type="Google" id="ProtNLM"/>
    </source>
</evidence>
<name>A0AAV9Q7B2_9PEZI</name>
<feature type="region of interest" description="Disordered" evidence="1">
    <location>
        <begin position="442"/>
        <end position="463"/>
    </location>
</feature>
<feature type="region of interest" description="Disordered" evidence="1">
    <location>
        <begin position="1"/>
        <end position="73"/>
    </location>
</feature>
<feature type="compositionally biased region" description="Acidic residues" evidence="1">
    <location>
        <begin position="445"/>
        <end position="454"/>
    </location>
</feature>
<evidence type="ECO:0000313" key="3">
    <source>
        <dbReference type="Proteomes" id="UP001345827"/>
    </source>
</evidence>
<organism evidence="2 3">
    <name type="scientific">Vermiconidia calcicola</name>
    <dbReference type="NCBI Taxonomy" id="1690605"/>
    <lineage>
        <taxon>Eukaryota</taxon>
        <taxon>Fungi</taxon>
        <taxon>Dikarya</taxon>
        <taxon>Ascomycota</taxon>
        <taxon>Pezizomycotina</taxon>
        <taxon>Dothideomycetes</taxon>
        <taxon>Dothideomycetidae</taxon>
        <taxon>Mycosphaerellales</taxon>
        <taxon>Extremaceae</taxon>
        <taxon>Vermiconidia</taxon>
    </lineage>
</organism>
<evidence type="ECO:0000313" key="2">
    <source>
        <dbReference type="EMBL" id="KAK5535344.1"/>
    </source>
</evidence>
<accession>A0AAV9Q7B2</accession>
<dbReference type="EMBL" id="JAXLQG010000010">
    <property type="protein sequence ID" value="KAK5535344.1"/>
    <property type="molecule type" value="Genomic_DNA"/>
</dbReference>
<evidence type="ECO:0000256" key="1">
    <source>
        <dbReference type="SAM" id="MobiDB-lite"/>
    </source>
</evidence>
<comment type="caution">
    <text evidence="2">The sequence shown here is derived from an EMBL/GenBank/DDBJ whole genome shotgun (WGS) entry which is preliminary data.</text>
</comment>
<feature type="compositionally biased region" description="Acidic residues" evidence="1">
    <location>
        <begin position="11"/>
        <end position="21"/>
    </location>
</feature>
<dbReference type="AlphaFoldDB" id="A0AAV9Q7B2"/>
<feature type="compositionally biased region" description="Polar residues" evidence="1">
    <location>
        <begin position="30"/>
        <end position="39"/>
    </location>
</feature>
<feature type="compositionally biased region" description="Basic and acidic residues" evidence="1">
    <location>
        <begin position="1"/>
        <end position="10"/>
    </location>
</feature>